<dbReference type="InterPro" id="IPR012334">
    <property type="entry name" value="Pectin_lyas_fold"/>
</dbReference>
<dbReference type="PANTHER" id="PTHR31339">
    <property type="entry name" value="PECTIN LYASE-RELATED"/>
    <property type="match status" value="1"/>
</dbReference>
<dbReference type="Pfam" id="PF00295">
    <property type="entry name" value="Glyco_hydro_28"/>
    <property type="match status" value="1"/>
</dbReference>
<sequence>MKSILLIVIYIGGLNFCFSQQIAESFPDGMPIDSWFKTYEKLQLKNLGKQYVITEFGVQNDSTIIQTQKIQAVIDLASQNGGGVIVIPKGVFLSGALFFKFKTALHLVKEAVLKGSDDIKDYPIMPSRMEGQNLDYFPALINAYKVDHFSISGEGTIDGNGKKFWEAFWKRRSENPDCTNLEVSRPRLVFVWNSNDVQFQDVKMINSGFWTNHFYKCNNIKLLGLHIFSPHTGVKAPSTDAVDLDVCENVLIKDCYMSVNDDAVALKGGKGPYADQDKNNGSNKNIIIEDCLFGFCHSALTNGSEAIHNRNIIFRNSKIEGASRLLWLKMRPDTPQRYEYILVENIEGDTNTGLAIFAWTQFYDLKGRKEIPISYGDNIILRKIKLNCNNFFGVEKDLNVRLTNFRFENLEIKSVKTKIDKSLISGFVLKNVFINNTLVD</sequence>
<organism evidence="5 6">
    <name type="scientific">Flavobacterium nitrogenifigens</name>
    <dbReference type="NCBI Taxonomy" id="1617283"/>
    <lineage>
        <taxon>Bacteria</taxon>
        <taxon>Pseudomonadati</taxon>
        <taxon>Bacteroidota</taxon>
        <taxon>Flavobacteriia</taxon>
        <taxon>Flavobacteriales</taxon>
        <taxon>Flavobacteriaceae</taxon>
        <taxon>Flavobacterium</taxon>
    </lineage>
</organism>
<gene>
    <name evidence="5" type="ORF">HNP37_002381</name>
</gene>
<evidence type="ECO:0000256" key="3">
    <source>
        <dbReference type="ARBA" id="ARBA00023295"/>
    </source>
</evidence>
<evidence type="ECO:0000313" key="5">
    <source>
        <dbReference type="EMBL" id="MBB4802308.1"/>
    </source>
</evidence>
<proteinExistence type="inferred from homology"/>
<dbReference type="InterPro" id="IPR051801">
    <property type="entry name" value="GH28_Enzymes"/>
</dbReference>
<name>A0A7W7N734_9FLAO</name>
<reference evidence="5 6" key="1">
    <citation type="submission" date="2020-08" db="EMBL/GenBank/DDBJ databases">
        <title>Functional genomics of gut bacteria from endangered species of beetles.</title>
        <authorList>
            <person name="Carlos-Shanley C."/>
        </authorList>
    </citation>
    <scope>NUCLEOTIDE SEQUENCE [LARGE SCALE GENOMIC DNA]</scope>
    <source>
        <strain evidence="5 6">S00142</strain>
    </source>
</reference>
<dbReference type="Proteomes" id="UP000561681">
    <property type="component" value="Unassembled WGS sequence"/>
</dbReference>
<dbReference type="EMBL" id="JACHLD010000003">
    <property type="protein sequence ID" value="MBB4802308.1"/>
    <property type="molecule type" value="Genomic_DNA"/>
</dbReference>
<evidence type="ECO:0000313" key="6">
    <source>
        <dbReference type="Proteomes" id="UP000561681"/>
    </source>
</evidence>
<dbReference type="Gene3D" id="2.160.20.10">
    <property type="entry name" value="Single-stranded right-handed beta-helix, Pectin lyase-like"/>
    <property type="match status" value="1"/>
</dbReference>
<dbReference type="AlphaFoldDB" id="A0A7W7N734"/>
<dbReference type="InterPro" id="IPR000743">
    <property type="entry name" value="Glyco_hydro_28"/>
</dbReference>
<evidence type="ECO:0000256" key="4">
    <source>
        <dbReference type="RuleBase" id="RU361169"/>
    </source>
</evidence>
<dbReference type="SUPFAM" id="SSF51126">
    <property type="entry name" value="Pectin lyase-like"/>
    <property type="match status" value="1"/>
</dbReference>
<dbReference type="PANTHER" id="PTHR31339:SF9">
    <property type="entry name" value="PLASMIN AND FIBRONECTIN-BINDING PROTEIN A"/>
    <property type="match status" value="1"/>
</dbReference>
<evidence type="ECO:0000256" key="2">
    <source>
        <dbReference type="ARBA" id="ARBA00022801"/>
    </source>
</evidence>
<evidence type="ECO:0000256" key="1">
    <source>
        <dbReference type="ARBA" id="ARBA00008834"/>
    </source>
</evidence>
<comment type="similarity">
    <text evidence="1 4">Belongs to the glycosyl hydrolase 28 family.</text>
</comment>
<comment type="caution">
    <text evidence="5">The sequence shown here is derived from an EMBL/GenBank/DDBJ whole genome shotgun (WGS) entry which is preliminary data.</text>
</comment>
<dbReference type="GO" id="GO:0005975">
    <property type="term" value="P:carbohydrate metabolic process"/>
    <property type="evidence" value="ECO:0007669"/>
    <property type="project" value="InterPro"/>
</dbReference>
<dbReference type="GO" id="GO:0004650">
    <property type="term" value="F:polygalacturonase activity"/>
    <property type="evidence" value="ECO:0007669"/>
    <property type="project" value="InterPro"/>
</dbReference>
<dbReference type="RefSeq" id="WP_184161874.1">
    <property type="nucleotide sequence ID" value="NZ_JACHLD010000003.1"/>
</dbReference>
<accession>A0A7W7N734</accession>
<keyword evidence="3 4" id="KW-0326">Glycosidase</keyword>
<protein>
    <submittedName>
        <fullName evidence="5">Polygalacturonase</fullName>
    </submittedName>
</protein>
<dbReference type="InterPro" id="IPR011050">
    <property type="entry name" value="Pectin_lyase_fold/virulence"/>
</dbReference>
<keyword evidence="2 4" id="KW-0378">Hydrolase</keyword>
<keyword evidence="6" id="KW-1185">Reference proteome</keyword>